<proteinExistence type="predicted"/>
<dbReference type="SUPFAM" id="SSF56672">
    <property type="entry name" value="DNA/RNA polymerases"/>
    <property type="match status" value="1"/>
</dbReference>
<dbReference type="PANTHER" id="PTHR24559:SF439">
    <property type="entry name" value="RETROTRANSPOSON, UNCLASSIFIED-LIKE PROTEIN"/>
    <property type="match status" value="1"/>
</dbReference>
<dbReference type="InterPro" id="IPR012337">
    <property type="entry name" value="RNaseH-like_sf"/>
</dbReference>
<feature type="domain" description="Reverse transcriptase" evidence="1">
    <location>
        <begin position="66"/>
        <end position="189"/>
    </location>
</feature>
<accession>A0AAV7E0S0</accession>
<evidence type="ECO:0000259" key="1">
    <source>
        <dbReference type="Pfam" id="PF00078"/>
    </source>
</evidence>
<dbReference type="Pfam" id="PF00078">
    <property type="entry name" value="RVT_1"/>
    <property type="match status" value="1"/>
</dbReference>
<dbReference type="CDD" id="cd01647">
    <property type="entry name" value="RT_LTR"/>
    <property type="match status" value="1"/>
</dbReference>
<name>A0AAV7E0S0_ARIFI</name>
<dbReference type="Proteomes" id="UP000825729">
    <property type="component" value="Unassembled WGS sequence"/>
</dbReference>
<dbReference type="PANTHER" id="PTHR24559">
    <property type="entry name" value="TRANSPOSON TY3-I GAG-POL POLYPROTEIN"/>
    <property type="match status" value="1"/>
</dbReference>
<keyword evidence="3" id="KW-1185">Reference proteome</keyword>
<dbReference type="InterPro" id="IPR043502">
    <property type="entry name" value="DNA/RNA_pol_sf"/>
</dbReference>
<dbReference type="InterPro" id="IPR043128">
    <property type="entry name" value="Rev_trsase/Diguanyl_cyclase"/>
</dbReference>
<dbReference type="EMBL" id="JAINDJ010000007">
    <property type="protein sequence ID" value="KAG9442384.1"/>
    <property type="molecule type" value="Genomic_DNA"/>
</dbReference>
<comment type="caution">
    <text evidence="2">The sequence shown here is derived from an EMBL/GenBank/DDBJ whole genome shotgun (WGS) entry which is preliminary data.</text>
</comment>
<sequence length="346" mass="39873">MPSLDPQVVVHKLVVHPSFRPVKQSQQRFRPELVLEIEKEVEKLIAFNFIREAKYPSWIANIVSVKKKNGQIQACVDFRDLNKACPKDDFPLPIIELMVDATTGHEALSFMDGSSGYNQIRMDPKDEEFTAYRTPKGIFYYKVMPFELKNAGATYQRVMQHIFDDFLHKCLECYVDDLVVKTKERSDHFLDSRALNVYGNSALVIKQFTGEFEVKKLELVPFWRYACDLLTQIQKASLHYVPQSENGPADALAGIAASLAQFDERPNQAPICERWVVPPPTVEETKEEKTNKTKESFPISAIKKEVGDWQEPISNFLRYDTLPADLRERVHIRRTAPRYVFVSNIL</sequence>
<organism evidence="2 3">
    <name type="scientific">Aristolochia fimbriata</name>
    <name type="common">White veined hardy Dutchman's pipe vine</name>
    <dbReference type="NCBI Taxonomy" id="158543"/>
    <lineage>
        <taxon>Eukaryota</taxon>
        <taxon>Viridiplantae</taxon>
        <taxon>Streptophyta</taxon>
        <taxon>Embryophyta</taxon>
        <taxon>Tracheophyta</taxon>
        <taxon>Spermatophyta</taxon>
        <taxon>Magnoliopsida</taxon>
        <taxon>Magnoliidae</taxon>
        <taxon>Piperales</taxon>
        <taxon>Aristolochiaceae</taxon>
        <taxon>Aristolochia</taxon>
    </lineage>
</organism>
<dbReference type="InterPro" id="IPR000477">
    <property type="entry name" value="RT_dom"/>
</dbReference>
<dbReference type="Gene3D" id="3.30.70.270">
    <property type="match status" value="1"/>
</dbReference>
<dbReference type="AlphaFoldDB" id="A0AAV7E0S0"/>
<evidence type="ECO:0000313" key="2">
    <source>
        <dbReference type="EMBL" id="KAG9442384.1"/>
    </source>
</evidence>
<dbReference type="Gene3D" id="3.10.10.10">
    <property type="entry name" value="HIV Type 1 Reverse Transcriptase, subunit A, domain 1"/>
    <property type="match status" value="1"/>
</dbReference>
<evidence type="ECO:0000313" key="3">
    <source>
        <dbReference type="Proteomes" id="UP000825729"/>
    </source>
</evidence>
<protein>
    <recommendedName>
        <fullName evidence="1">Reverse transcriptase domain-containing protein</fullName>
    </recommendedName>
</protein>
<dbReference type="SUPFAM" id="SSF53098">
    <property type="entry name" value="Ribonuclease H-like"/>
    <property type="match status" value="1"/>
</dbReference>
<reference evidence="2 3" key="1">
    <citation type="submission" date="2021-07" db="EMBL/GenBank/DDBJ databases">
        <title>The Aristolochia fimbriata genome: insights into angiosperm evolution, floral development and chemical biosynthesis.</title>
        <authorList>
            <person name="Jiao Y."/>
        </authorList>
    </citation>
    <scope>NUCLEOTIDE SEQUENCE [LARGE SCALE GENOMIC DNA]</scope>
    <source>
        <strain evidence="2">IBCAS-2021</strain>
        <tissue evidence="2">Leaf</tissue>
    </source>
</reference>
<gene>
    <name evidence="2" type="ORF">H6P81_018238</name>
</gene>
<dbReference type="InterPro" id="IPR053134">
    <property type="entry name" value="RNA-dir_DNA_polymerase"/>
</dbReference>